<dbReference type="InterPro" id="IPR051201">
    <property type="entry name" value="Chloro_Bact_Ser_Proteases"/>
</dbReference>
<dbReference type="SMART" id="SM00228">
    <property type="entry name" value="PDZ"/>
    <property type="match status" value="1"/>
</dbReference>
<dbReference type="Gene3D" id="2.30.42.10">
    <property type="match status" value="1"/>
</dbReference>
<evidence type="ECO:0000313" key="5">
    <source>
        <dbReference type="EMBL" id="TXB61383.1"/>
    </source>
</evidence>
<dbReference type="Proteomes" id="UP000321580">
    <property type="component" value="Unassembled WGS sequence"/>
</dbReference>
<keyword evidence="3" id="KW-0378">Hydrolase</keyword>
<comment type="similarity">
    <text evidence="1">Belongs to the peptidase S1C family.</text>
</comment>
<dbReference type="InterPro" id="IPR043504">
    <property type="entry name" value="Peptidase_S1_PA_chymotrypsin"/>
</dbReference>
<evidence type="ECO:0000256" key="1">
    <source>
        <dbReference type="ARBA" id="ARBA00010541"/>
    </source>
</evidence>
<protein>
    <submittedName>
        <fullName evidence="5">PDZ domain-containing protein</fullName>
    </submittedName>
</protein>
<dbReference type="PROSITE" id="PS50106">
    <property type="entry name" value="PDZ"/>
    <property type="match status" value="1"/>
</dbReference>
<dbReference type="AlphaFoldDB" id="A0A5C6RGX8"/>
<dbReference type="Pfam" id="PF13365">
    <property type="entry name" value="Trypsin_2"/>
    <property type="match status" value="1"/>
</dbReference>
<name>A0A5C6RGX8_9BACT</name>
<dbReference type="InterPro" id="IPR009003">
    <property type="entry name" value="Peptidase_S1_PA"/>
</dbReference>
<evidence type="ECO:0000256" key="3">
    <source>
        <dbReference type="ARBA" id="ARBA00022801"/>
    </source>
</evidence>
<sequence>MVKQTLSLIAAGIVGGLITLGGYQWLHPASSASSLSESAPYAVQASYNRAPAKANAVPFDFKSAAVQATPAVVHISTTVAQPARGQAYDPFEFFFGEGNPFGGGQPQAGSGSGVFYTSDGYIVTNNHVVASASEVEVTLQDNRTFKAEVVGTDEKSDLAVLKIEGTGFPALDFADSDEAEIGEWVLAVGNPFNLTSTVTAGIISAKGRSINLLGGGRAIESFIQTDAAVNPGNSGGALVDAQGRLLGINTAIATRTGVFSGYSFAIPVNLVRRIADDIIEYGSFKRAYLGVEISDLDADYAKELGVDITQGVVIETLVDGGSAQFAGLQPQDIITAVNQRPVRSVPELQEIVGQAKAGDTITVEVNRKGQAVAVPVRLKAG</sequence>
<evidence type="ECO:0000256" key="2">
    <source>
        <dbReference type="ARBA" id="ARBA00022670"/>
    </source>
</evidence>
<dbReference type="InterPro" id="IPR001478">
    <property type="entry name" value="PDZ"/>
</dbReference>
<dbReference type="GO" id="GO:0006508">
    <property type="term" value="P:proteolysis"/>
    <property type="evidence" value="ECO:0007669"/>
    <property type="project" value="UniProtKB-KW"/>
</dbReference>
<dbReference type="PRINTS" id="PR00834">
    <property type="entry name" value="PROTEASES2C"/>
</dbReference>
<dbReference type="SUPFAM" id="SSF50494">
    <property type="entry name" value="Trypsin-like serine proteases"/>
    <property type="match status" value="1"/>
</dbReference>
<accession>A0A5C6RGX8</accession>
<dbReference type="InterPro" id="IPR001940">
    <property type="entry name" value="Peptidase_S1C"/>
</dbReference>
<dbReference type="Gene3D" id="2.40.10.10">
    <property type="entry name" value="Trypsin-like serine proteases"/>
    <property type="match status" value="2"/>
</dbReference>
<comment type="caution">
    <text evidence="5">The sequence shown here is derived from an EMBL/GenBank/DDBJ whole genome shotgun (WGS) entry which is preliminary data.</text>
</comment>
<feature type="domain" description="PDZ" evidence="4">
    <location>
        <begin position="290"/>
        <end position="369"/>
    </location>
</feature>
<organism evidence="5 6">
    <name type="scientific">Phaeodactylibacter luteus</name>
    <dbReference type="NCBI Taxonomy" id="1564516"/>
    <lineage>
        <taxon>Bacteria</taxon>
        <taxon>Pseudomonadati</taxon>
        <taxon>Bacteroidota</taxon>
        <taxon>Saprospiria</taxon>
        <taxon>Saprospirales</taxon>
        <taxon>Haliscomenobacteraceae</taxon>
        <taxon>Phaeodactylibacter</taxon>
    </lineage>
</organism>
<dbReference type="SUPFAM" id="SSF50156">
    <property type="entry name" value="PDZ domain-like"/>
    <property type="match status" value="1"/>
</dbReference>
<evidence type="ECO:0000313" key="6">
    <source>
        <dbReference type="Proteomes" id="UP000321580"/>
    </source>
</evidence>
<proteinExistence type="inferred from homology"/>
<dbReference type="Pfam" id="PF13180">
    <property type="entry name" value="PDZ_2"/>
    <property type="match status" value="1"/>
</dbReference>
<dbReference type="PANTHER" id="PTHR43343">
    <property type="entry name" value="PEPTIDASE S12"/>
    <property type="match status" value="1"/>
</dbReference>
<dbReference type="RefSeq" id="WP_147169242.1">
    <property type="nucleotide sequence ID" value="NZ_VOOR01000062.1"/>
</dbReference>
<dbReference type="PANTHER" id="PTHR43343:SF3">
    <property type="entry name" value="PROTEASE DO-LIKE 8, CHLOROPLASTIC"/>
    <property type="match status" value="1"/>
</dbReference>
<dbReference type="GO" id="GO:0004252">
    <property type="term" value="F:serine-type endopeptidase activity"/>
    <property type="evidence" value="ECO:0007669"/>
    <property type="project" value="InterPro"/>
</dbReference>
<evidence type="ECO:0000259" key="4">
    <source>
        <dbReference type="PROSITE" id="PS50106"/>
    </source>
</evidence>
<reference evidence="5 6" key="1">
    <citation type="submission" date="2019-08" db="EMBL/GenBank/DDBJ databases">
        <title>Genome of Phaeodactylibacter luteus.</title>
        <authorList>
            <person name="Bowman J.P."/>
        </authorList>
    </citation>
    <scope>NUCLEOTIDE SEQUENCE [LARGE SCALE GENOMIC DNA]</scope>
    <source>
        <strain evidence="5 6">KCTC 42180</strain>
    </source>
</reference>
<dbReference type="OrthoDB" id="9758917at2"/>
<gene>
    <name evidence="5" type="ORF">FRY97_19400</name>
</gene>
<dbReference type="InterPro" id="IPR036034">
    <property type="entry name" value="PDZ_sf"/>
</dbReference>
<dbReference type="EMBL" id="VOOR01000062">
    <property type="protein sequence ID" value="TXB61383.1"/>
    <property type="molecule type" value="Genomic_DNA"/>
</dbReference>
<keyword evidence="2" id="KW-0645">Protease</keyword>
<keyword evidence="6" id="KW-1185">Reference proteome</keyword>